<dbReference type="AlphaFoldDB" id="A0A8K1FAT5"/>
<feature type="domain" description="Helicase ATP-binding" evidence="10">
    <location>
        <begin position="67"/>
        <end position="233"/>
    </location>
</feature>
<dbReference type="PANTHER" id="PTHR18934:SF83">
    <property type="entry name" value="PRE-MRNA-SPLICING FACTOR ATP-DEPENDENT RNA HELICASE DHX16"/>
    <property type="match status" value="1"/>
</dbReference>
<dbReference type="OrthoDB" id="10253254at2759"/>
<keyword evidence="7" id="KW-0508">mRNA splicing</keyword>
<dbReference type="InterPro" id="IPR011545">
    <property type="entry name" value="DEAD/DEAH_box_helicase_dom"/>
</dbReference>
<evidence type="ECO:0000256" key="2">
    <source>
        <dbReference type="ARBA" id="ARBA00022664"/>
    </source>
</evidence>
<feature type="domain" description="Helicase C-terminal" evidence="11">
    <location>
        <begin position="263"/>
        <end position="440"/>
    </location>
</feature>
<dbReference type="CDD" id="cd17917">
    <property type="entry name" value="DEXHc_RHA-like"/>
    <property type="match status" value="1"/>
</dbReference>
<gene>
    <name evidence="12" type="ORF">Poli38472_013287</name>
</gene>
<dbReference type="InterPro" id="IPR048333">
    <property type="entry name" value="HA2_WH"/>
</dbReference>
<keyword evidence="3" id="KW-0547">Nucleotide-binding</keyword>
<dbReference type="GO" id="GO:0003724">
    <property type="term" value="F:RNA helicase activity"/>
    <property type="evidence" value="ECO:0007669"/>
    <property type="project" value="UniProtKB-EC"/>
</dbReference>
<organism evidence="12 13">
    <name type="scientific">Pythium oligandrum</name>
    <name type="common">Mycoparasitic fungus</name>
    <dbReference type="NCBI Taxonomy" id="41045"/>
    <lineage>
        <taxon>Eukaryota</taxon>
        <taxon>Sar</taxon>
        <taxon>Stramenopiles</taxon>
        <taxon>Oomycota</taxon>
        <taxon>Peronosporomycetes</taxon>
        <taxon>Pythiales</taxon>
        <taxon>Pythiaceae</taxon>
        <taxon>Pythium</taxon>
    </lineage>
</organism>
<dbReference type="InterPro" id="IPR007502">
    <property type="entry name" value="Helicase-assoc_dom"/>
</dbReference>
<comment type="catalytic activity">
    <reaction evidence="8">
        <text>ATP + H2O = ADP + phosphate + H(+)</text>
        <dbReference type="Rhea" id="RHEA:13065"/>
        <dbReference type="ChEBI" id="CHEBI:15377"/>
        <dbReference type="ChEBI" id="CHEBI:15378"/>
        <dbReference type="ChEBI" id="CHEBI:30616"/>
        <dbReference type="ChEBI" id="CHEBI:43474"/>
        <dbReference type="ChEBI" id="CHEBI:456216"/>
        <dbReference type="EC" id="3.6.4.13"/>
    </reaction>
</comment>
<dbReference type="SUPFAM" id="SSF52540">
    <property type="entry name" value="P-loop containing nucleoside triphosphate hydrolases"/>
    <property type="match status" value="1"/>
</dbReference>
<dbReference type="InterPro" id="IPR011709">
    <property type="entry name" value="DEAD-box_helicase_OB_fold"/>
</dbReference>
<evidence type="ECO:0000256" key="6">
    <source>
        <dbReference type="ARBA" id="ARBA00022840"/>
    </source>
</evidence>
<feature type="region of interest" description="Disordered" evidence="9">
    <location>
        <begin position="1"/>
        <end position="56"/>
    </location>
</feature>
<evidence type="ECO:0000256" key="7">
    <source>
        <dbReference type="ARBA" id="ARBA00023187"/>
    </source>
</evidence>
<dbReference type="EMBL" id="SPLM01000148">
    <property type="protein sequence ID" value="TMW55396.1"/>
    <property type="molecule type" value="Genomic_DNA"/>
</dbReference>
<feature type="compositionally biased region" description="Basic residues" evidence="9">
    <location>
        <begin position="35"/>
        <end position="44"/>
    </location>
</feature>
<dbReference type="SMART" id="SM00487">
    <property type="entry name" value="DEXDc"/>
    <property type="match status" value="1"/>
</dbReference>
<feature type="region of interest" description="Disordered" evidence="9">
    <location>
        <begin position="761"/>
        <end position="780"/>
    </location>
</feature>
<feature type="compositionally biased region" description="Basic residues" evidence="9">
    <location>
        <begin position="1"/>
        <end position="23"/>
    </location>
</feature>
<dbReference type="InterPro" id="IPR014001">
    <property type="entry name" value="Helicase_ATP-bd"/>
</dbReference>
<keyword evidence="13" id="KW-1185">Reference proteome</keyword>
<dbReference type="GO" id="GO:0005524">
    <property type="term" value="F:ATP binding"/>
    <property type="evidence" value="ECO:0007669"/>
    <property type="project" value="UniProtKB-KW"/>
</dbReference>
<dbReference type="PROSITE" id="PS51194">
    <property type="entry name" value="HELICASE_CTER"/>
    <property type="match status" value="1"/>
</dbReference>
<keyword evidence="6" id="KW-0067">ATP-binding</keyword>
<dbReference type="Pfam" id="PF07717">
    <property type="entry name" value="OB_NTP_bind"/>
    <property type="match status" value="1"/>
</dbReference>
<proteinExistence type="predicted"/>
<dbReference type="SMART" id="SM00490">
    <property type="entry name" value="HELICc"/>
    <property type="match status" value="1"/>
</dbReference>
<dbReference type="Gene3D" id="1.20.120.1080">
    <property type="match status" value="1"/>
</dbReference>
<dbReference type="GO" id="GO:0016787">
    <property type="term" value="F:hydrolase activity"/>
    <property type="evidence" value="ECO:0007669"/>
    <property type="project" value="UniProtKB-KW"/>
</dbReference>
<dbReference type="GO" id="GO:0003723">
    <property type="term" value="F:RNA binding"/>
    <property type="evidence" value="ECO:0007669"/>
    <property type="project" value="TreeGrafter"/>
</dbReference>
<dbReference type="PROSITE" id="PS51192">
    <property type="entry name" value="HELICASE_ATP_BIND_1"/>
    <property type="match status" value="1"/>
</dbReference>
<dbReference type="Gene3D" id="3.40.50.300">
    <property type="entry name" value="P-loop containing nucleotide triphosphate hydrolases"/>
    <property type="match status" value="2"/>
</dbReference>
<dbReference type="CDD" id="cd18791">
    <property type="entry name" value="SF2_C_RHA"/>
    <property type="match status" value="1"/>
</dbReference>
<dbReference type="InterPro" id="IPR002464">
    <property type="entry name" value="DNA/RNA_helicase_DEAH_CS"/>
</dbReference>
<comment type="caution">
    <text evidence="12">The sequence shown here is derived from an EMBL/GenBank/DDBJ whole genome shotgun (WGS) entry which is preliminary data.</text>
</comment>
<dbReference type="Pfam" id="PF00270">
    <property type="entry name" value="DEAD"/>
    <property type="match status" value="1"/>
</dbReference>
<dbReference type="EC" id="3.6.4.13" evidence="1"/>
<dbReference type="Pfam" id="PF00271">
    <property type="entry name" value="Helicase_C"/>
    <property type="match status" value="1"/>
</dbReference>
<evidence type="ECO:0000256" key="9">
    <source>
        <dbReference type="SAM" id="MobiDB-lite"/>
    </source>
</evidence>
<dbReference type="Proteomes" id="UP000794436">
    <property type="component" value="Unassembled WGS sequence"/>
</dbReference>
<dbReference type="FunFam" id="3.40.50.300:FF:000615">
    <property type="entry name" value="pre-mRNA-splicing factor ATP-dependent RNA helicase DEAH7"/>
    <property type="match status" value="1"/>
</dbReference>
<protein>
    <recommendedName>
        <fullName evidence="1">RNA helicase</fullName>
        <ecNumber evidence="1">3.6.4.13</ecNumber>
    </recommendedName>
</protein>
<dbReference type="GO" id="GO:0071013">
    <property type="term" value="C:catalytic step 2 spliceosome"/>
    <property type="evidence" value="ECO:0007669"/>
    <property type="project" value="TreeGrafter"/>
</dbReference>
<evidence type="ECO:0000256" key="8">
    <source>
        <dbReference type="ARBA" id="ARBA00047984"/>
    </source>
</evidence>
<evidence type="ECO:0000256" key="5">
    <source>
        <dbReference type="ARBA" id="ARBA00022806"/>
    </source>
</evidence>
<dbReference type="InterPro" id="IPR027417">
    <property type="entry name" value="P-loop_NTPase"/>
</dbReference>
<dbReference type="Pfam" id="PF04408">
    <property type="entry name" value="WHD_HA2"/>
    <property type="match status" value="1"/>
</dbReference>
<dbReference type="PROSITE" id="PS00690">
    <property type="entry name" value="DEAH_ATP_HELICASE"/>
    <property type="match status" value="1"/>
</dbReference>
<dbReference type="GO" id="GO:0008380">
    <property type="term" value="P:RNA splicing"/>
    <property type="evidence" value="ECO:0007669"/>
    <property type="project" value="UniProtKB-KW"/>
</dbReference>
<evidence type="ECO:0000259" key="10">
    <source>
        <dbReference type="PROSITE" id="PS51192"/>
    </source>
</evidence>
<evidence type="ECO:0000256" key="3">
    <source>
        <dbReference type="ARBA" id="ARBA00022741"/>
    </source>
</evidence>
<dbReference type="FunFam" id="3.40.50.300:FF:000145">
    <property type="entry name" value="probable ATP-dependent RNA helicase DHX40"/>
    <property type="match status" value="1"/>
</dbReference>
<accession>A0A8K1FAT5</accession>
<evidence type="ECO:0000256" key="4">
    <source>
        <dbReference type="ARBA" id="ARBA00022801"/>
    </source>
</evidence>
<evidence type="ECO:0000313" key="12">
    <source>
        <dbReference type="EMBL" id="TMW55396.1"/>
    </source>
</evidence>
<dbReference type="Pfam" id="PF21010">
    <property type="entry name" value="HA2_C"/>
    <property type="match status" value="1"/>
</dbReference>
<dbReference type="SMART" id="SM00847">
    <property type="entry name" value="HA2"/>
    <property type="match status" value="1"/>
</dbReference>
<evidence type="ECO:0000256" key="1">
    <source>
        <dbReference type="ARBA" id="ARBA00012552"/>
    </source>
</evidence>
<name>A0A8K1FAT5_PYTOL</name>
<evidence type="ECO:0000259" key="11">
    <source>
        <dbReference type="PROSITE" id="PS51194"/>
    </source>
</evidence>
<sequence length="800" mass="89789">MPRDQRRRSRSRSRSSARRRRRSASPSPSYASRDRRSRSRSRRRRTEDEKPAKAVELPAAAHRHELLAALRAHQVVICVGETGSGKTTQLPQYLLDAEDLVSSSHSVVITQPRRVATVSVAQRVAEELAAGPLGGRVGYSIRFDDRTSTATRLKFVTDGVLVRECLRDPLLSQYAVVMLDEAHERSLHTDILFGLLKQVLATRPDLRLLVTSATLDTKRFAAFFNKAPIVTIPGRSFPVDIFHAKQMQIMGTRGPISSYLRSAVETTLQVHNSEDAGHVLVFLTGQQEIEDACKQLRRLSDETTRPDGMKMRVVPLYGALSGRLQREIFAPVDARRTRKVIVATNIAETSLTIDGVRFVVDAGFTKQKVYNPQTQMEALVVVPVSKVSAQQRAGRAGRTAPGKCFRLYAKESYAQMLDESIPEIQRTNLANTVLYLKVLGIQDVLGFAFLDPPEEDAMLDALQQLYELQALDDKGVVTPLGRLMAEFPLEPKLARALMEAVVLECADEMARIVAMLSVENMYVSAKAKKENKDEEQDGETARDDVMLTLTKEGLVDDRGDQLTYLRVLTAFERVSAEAQRRWCEDRDLQYRALSTASSIKQQLLDILRKLPADQVDELRSKSATDDEARRSSRSTRLRRALCAGFFTHAARRCAVQTSVYRSWSFENDEEGGDGRGKSQTKNVQLLHFHPLSTLNYVSPPLCCIYQELVATSRPFMRHAVQVETSWVRQYSQGRAQVTVQQLYALSGREAPVENVVHLPKMEEKANAPPPVDESQQQKAKEDAVAAARARFLARKQHQRR</sequence>
<keyword evidence="4" id="KW-0378">Hydrolase</keyword>
<dbReference type="GO" id="GO:0006397">
    <property type="term" value="P:mRNA processing"/>
    <property type="evidence" value="ECO:0007669"/>
    <property type="project" value="UniProtKB-KW"/>
</dbReference>
<evidence type="ECO:0000313" key="13">
    <source>
        <dbReference type="Proteomes" id="UP000794436"/>
    </source>
</evidence>
<keyword evidence="5" id="KW-0347">Helicase</keyword>
<dbReference type="PANTHER" id="PTHR18934">
    <property type="entry name" value="ATP-DEPENDENT RNA HELICASE"/>
    <property type="match status" value="1"/>
</dbReference>
<dbReference type="InterPro" id="IPR001650">
    <property type="entry name" value="Helicase_C-like"/>
</dbReference>
<keyword evidence="2" id="KW-0507">mRNA processing</keyword>
<reference evidence="12" key="1">
    <citation type="submission" date="2019-03" db="EMBL/GenBank/DDBJ databases">
        <title>Long read genome sequence of the mycoparasitic Pythium oligandrum ATCC 38472 isolated from sugarbeet rhizosphere.</title>
        <authorList>
            <person name="Gaulin E."/>
        </authorList>
    </citation>
    <scope>NUCLEOTIDE SEQUENCE</scope>
    <source>
        <strain evidence="12">ATCC 38472_TT</strain>
    </source>
</reference>